<dbReference type="Proteomes" id="UP001597216">
    <property type="component" value="Unassembled WGS sequence"/>
</dbReference>
<protein>
    <submittedName>
        <fullName evidence="2">Uncharacterized protein</fullName>
    </submittedName>
</protein>
<name>A0ABW3SZJ1_9CAUL</name>
<sequence>MRLVTGGLLLASVLVLASCAKKDEAASTAAAAAPASFSIPVAEGEDGVLAGQTLSIQGKNGYSAKMTLTPIWRVQGGVLNVTWYAGLSQTKRFFQITEETGDPKGKPAWLAQPDQGVREVRVSFDGGALVGNKPTTVRSPFTVPAGAKTVTRIELDYGDPGAPQTLTWK</sequence>
<feature type="signal peptide" evidence="1">
    <location>
        <begin position="1"/>
        <end position="17"/>
    </location>
</feature>
<evidence type="ECO:0000313" key="2">
    <source>
        <dbReference type="EMBL" id="MFD1190083.1"/>
    </source>
</evidence>
<gene>
    <name evidence="2" type="ORF">ACFQ27_05775</name>
</gene>
<comment type="caution">
    <text evidence="2">The sequence shown here is derived from an EMBL/GenBank/DDBJ whole genome shotgun (WGS) entry which is preliminary data.</text>
</comment>
<reference evidence="3" key="1">
    <citation type="journal article" date="2019" name="Int. J. Syst. Evol. Microbiol.">
        <title>The Global Catalogue of Microorganisms (GCM) 10K type strain sequencing project: providing services to taxonomists for standard genome sequencing and annotation.</title>
        <authorList>
            <consortium name="The Broad Institute Genomics Platform"/>
            <consortium name="The Broad Institute Genome Sequencing Center for Infectious Disease"/>
            <person name="Wu L."/>
            <person name="Ma J."/>
        </authorList>
    </citation>
    <scope>NUCLEOTIDE SEQUENCE [LARGE SCALE GENOMIC DNA]</scope>
    <source>
        <strain evidence="3">CCUG 55074</strain>
    </source>
</reference>
<dbReference type="PROSITE" id="PS51257">
    <property type="entry name" value="PROKAR_LIPOPROTEIN"/>
    <property type="match status" value="1"/>
</dbReference>
<keyword evidence="1" id="KW-0732">Signal</keyword>
<dbReference type="RefSeq" id="WP_377352934.1">
    <property type="nucleotide sequence ID" value="NZ_JBHTLQ010000009.1"/>
</dbReference>
<dbReference type="EMBL" id="JBHTLQ010000009">
    <property type="protein sequence ID" value="MFD1190083.1"/>
    <property type="molecule type" value="Genomic_DNA"/>
</dbReference>
<proteinExistence type="predicted"/>
<organism evidence="2 3">
    <name type="scientific">Phenylobacterium conjunctum</name>
    <dbReference type="NCBI Taxonomy" id="1298959"/>
    <lineage>
        <taxon>Bacteria</taxon>
        <taxon>Pseudomonadati</taxon>
        <taxon>Pseudomonadota</taxon>
        <taxon>Alphaproteobacteria</taxon>
        <taxon>Caulobacterales</taxon>
        <taxon>Caulobacteraceae</taxon>
        <taxon>Phenylobacterium</taxon>
    </lineage>
</organism>
<feature type="chain" id="PRO_5046558258" evidence="1">
    <location>
        <begin position="18"/>
        <end position="169"/>
    </location>
</feature>
<keyword evidence="3" id="KW-1185">Reference proteome</keyword>
<evidence type="ECO:0000313" key="3">
    <source>
        <dbReference type="Proteomes" id="UP001597216"/>
    </source>
</evidence>
<evidence type="ECO:0000256" key="1">
    <source>
        <dbReference type="SAM" id="SignalP"/>
    </source>
</evidence>
<accession>A0ABW3SZJ1</accession>